<dbReference type="AlphaFoldDB" id="A0A7X3S7P1"/>
<dbReference type="EMBL" id="WUMV01000003">
    <property type="protein sequence ID" value="MXN64996.1"/>
    <property type="molecule type" value="Genomic_DNA"/>
</dbReference>
<accession>A0A7X3S7P1</accession>
<gene>
    <name evidence="2" type="ORF">GR183_08760</name>
</gene>
<proteinExistence type="predicted"/>
<name>A0A7X3S7P1_9HYPH</name>
<organism evidence="2 3">
    <name type="scientific">Stappia sediminis</name>
    <dbReference type="NCBI Taxonomy" id="2692190"/>
    <lineage>
        <taxon>Bacteria</taxon>
        <taxon>Pseudomonadati</taxon>
        <taxon>Pseudomonadota</taxon>
        <taxon>Alphaproteobacteria</taxon>
        <taxon>Hyphomicrobiales</taxon>
        <taxon>Stappiaceae</taxon>
        <taxon>Stappia</taxon>
    </lineage>
</organism>
<evidence type="ECO:0000313" key="2">
    <source>
        <dbReference type="EMBL" id="MXN64996.1"/>
    </source>
</evidence>
<reference evidence="2 3" key="1">
    <citation type="submission" date="2019-12" db="EMBL/GenBank/DDBJ databases">
        <authorList>
            <person name="Li M."/>
        </authorList>
    </citation>
    <scope>NUCLEOTIDE SEQUENCE [LARGE SCALE GENOMIC DNA]</scope>
    <source>
        <strain evidence="2 3">GBMRC 2046</strain>
    </source>
</reference>
<evidence type="ECO:0000259" key="1">
    <source>
        <dbReference type="Pfam" id="PF14588"/>
    </source>
</evidence>
<dbReference type="Pfam" id="PF14588">
    <property type="entry name" value="YjgF_endoribonc"/>
    <property type="match status" value="1"/>
</dbReference>
<dbReference type="PANTHER" id="PTHR43760">
    <property type="entry name" value="ENDORIBONUCLEASE-RELATED"/>
    <property type="match status" value="1"/>
</dbReference>
<dbReference type="InterPro" id="IPR013813">
    <property type="entry name" value="Endoribo_LPSP/chorism_mut-like"/>
</dbReference>
<dbReference type="Proteomes" id="UP000433101">
    <property type="component" value="Unassembled WGS sequence"/>
</dbReference>
<keyword evidence="3" id="KW-1185">Reference proteome</keyword>
<sequence>MPSSIAARLESLGHRLLSASAPAANYVPTTRHGGLLLISGQICQDEGEAKFIGKLGENVSPDEGRKAAELSALNVIAHIDAAVDGDIERVERILRLGGFINSTPDFTAQPQILNGASDLMVDVFGERGRHARTTVSVASLPRGVAVEIDAIVAIRN</sequence>
<dbReference type="SUPFAM" id="SSF55298">
    <property type="entry name" value="YjgF-like"/>
    <property type="match status" value="1"/>
</dbReference>
<dbReference type="PANTHER" id="PTHR43760:SF1">
    <property type="entry name" value="ENDORIBONUCLEASE L-PSP_CHORISMATE MUTASE-LIKE DOMAIN-CONTAINING PROTEIN"/>
    <property type="match status" value="1"/>
</dbReference>
<dbReference type="RefSeq" id="WP_160775225.1">
    <property type="nucleotide sequence ID" value="NZ_WUMV01000003.1"/>
</dbReference>
<protein>
    <submittedName>
        <fullName evidence="2">RidA family protein</fullName>
    </submittedName>
</protein>
<dbReference type="CDD" id="cd02199">
    <property type="entry name" value="YjgF_YER057c_UK114_like_1"/>
    <property type="match status" value="1"/>
</dbReference>
<comment type="caution">
    <text evidence="2">The sequence shown here is derived from an EMBL/GenBank/DDBJ whole genome shotgun (WGS) entry which is preliminary data.</text>
</comment>
<feature type="domain" description="Endoribonuclease L-PSP/chorismate mutase-like" evidence="1">
    <location>
        <begin position="8"/>
        <end position="138"/>
    </location>
</feature>
<dbReference type="Gene3D" id="3.30.1330.40">
    <property type="entry name" value="RutC-like"/>
    <property type="match status" value="1"/>
</dbReference>
<evidence type="ECO:0000313" key="3">
    <source>
        <dbReference type="Proteomes" id="UP000433101"/>
    </source>
</evidence>
<dbReference type="InterPro" id="IPR035959">
    <property type="entry name" value="RutC-like_sf"/>
</dbReference>